<gene>
    <name evidence="5" type="ORF">LTR84_001556</name>
</gene>
<name>A0AAV9NGC8_9EURO</name>
<dbReference type="GO" id="GO:0016787">
    <property type="term" value="F:hydrolase activity"/>
    <property type="evidence" value="ECO:0007669"/>
    <property type="project" value="UniProtKB-KW"/>
</dbReference>
<dbReference type="Gene3D" id="3.60.15.10">
    <property type="entry name" value="Ribonuclease Z/Hydroxyacylglutathione hydrolase-like"/>
    <property type="match status" value="1"/>
</dbReference>
<dbReference type="Proteomes" id="UP001358417">
    <property type="component" value="Unassembled WGS sequence"/>
</dbReference>
<dbReference type="GO" id="GO:0046872">
    <property type="term" value="F:metal ion binding"/>
    <property type="evidence" value="ECO:0007669"/>
    <property type="project" value="UniProtKB-KW"/>
</dbReference>
<proteinExistence type="inferred from homology"/>
<dbReference type="InterPro" id="IPR051013">
    <property type="entry name" value="MBL_superfamily_lactonases"/>
</dbReference>
<reference evidence="5 6" key="1">
    <citation type="submission" date="2023-08" db="EMBL/GenBank/DDBJ databases">
        <title>Black Yeasts Isolated from many extreme environments.</title>
        <authorList>
            <person name="Coleine C."/>
            <person name="Stajich J.E."/>
            <person name="Selbmann L."/>
        </authorList>
    </citation>
    <scope>NUCLEOTIDE SEQUENCE [LARGE SCALE GENOMIC DNA]</scope>
    <source>
        <strain evidence="5 6">CCFEE 5792</strain>
    </source>
</reference>
<dbReference type="InterPro" id="IPR036866">
    <property type="entry name" value="RibonucZ/Hydroxyglut_hydro"/>
</dbReference>
<protein>
    <recommendedName>
        <fullName evidence="7">Metallo-beta-lactamase domain-containing protein</fullName>
    </recommendedName>
</protein>
<evidence type="ECO:0000313" key="6">
    <source>
        <dbReference type="Proteomes" id="UP001358417"/>
    </source>
</evidence>
<evidence type="ECO:0000313" key="5">
    <source>
        <dbReference type="EMBL" id="KAK5054664.1"/>
    </source>
</evidence>
<evidence type="ECO:0000256" key="1">
    <source>
        <dbReference type="ARBA" id="ARBA00007749"/>
    </source>
</evidence>
<keyword evidence="2" id="KW-0479">Metal-binding</keyword>
<comment type="similarity">
    <text evidence="1">Belongs to the metallo-beta-lactamase superfamily.</text>
</comment>
<evidence type="ECO:0000256" key="2">
    <source>
        <dbReference type="ARBA" id="ARBA00022723"/>
    </source>
</evidence>
<keyword evidence="6" id="KW-1185">Reference proteome</keyword>
<organism evidence="5 6">
    <name type="scientific">Exophiala bonariae</name>
    <dbReference type="NCBI Taxonomy" id="1690606"/>
    <lineage>
        <taxon>Eukaryota</taxon>
        <taxon>Fungi</taxon>
        <taxon>Dikarya</taxon>
        <taxon>Ascomycota</taxon>
        <taxon>Pezizomycotina</taxon>
        <taxon>Eurotiomycetes</taxon>
        <taxon>Chaetothyriomycetidae</taxon>
        <taxon>Chaetothyriales</taxon>
        <taxon>Herpotrichiellaceae</taxon>
        <taxon>Exophiala</taxon>
    </lineage>
</organism>
<dbReference type="CDD" id="cd07730">
    <property type="entry name" value="metallo-hydrolase-like_MBL-fold"/>
    <property type="match status" value="1"/>
</dbReference>
<dbReference type="RefSeq" id="XP_064707437.1">
    <property type="nucleotide sequence ID" value="XM_064845179.1"/>
</dbReference>
<dbReference type="EMBL" id="JAVRRD010000010">
    <property type="protein sequence ID" value="KAK5054664.1"/>
    <property type="molecule type" value="Genomic_DNA"/>
</dbReference>
<dbReference type="PANTHER" id="PTHR42978">
    <property type="entry name" value="QUORUM-QUENCHING LACTONASE YTNP-RELATED-RELATED"/>
    <property type="match status" value="1"/>
</dbReference>
<dbReference type="SUPFAM" id="SSF56281">
    <property type="entry name" value="Metallo-hydrolase/oxidoreductase"/>
    <property type="match status" value="1"/>
</dbReference>
<evidence type="ECO:0000256" key="4">
    <source>
        <dbReference type="ARBA" id="ARBA00022833"/>
    </source>
</evidence>
<keyword evidence="4" id="KW-0862">Zinc</keyword>
<keyword evidence="3" id="KW-0378">Hydrolase</keyword>
<sequence>MGTEVDPAAPFVHLHLLNGGSLIATTKGIHHNVDIDESFRLYDWAFYIHEPHSGRHVLWDVGISQDRQDYIPSIRKIMDFMSCVGPERSLVEQLISLGVKAEDVDAVFFRYTISIVSISRPVNGHAHFDHARPIANEFPRAHGYFGPGTADECRSKMEPHNTDPSISHKYDPRMFEPEVSKERWSELPGPWVPFGVFDRAMDVFGNGSFWIIQAPGHMPGNLCAAVRVEGGEWVLLGSDCAHSKALIDGTHEIAVDHLPDGSMRCIHQDVPAAVDTISQIREMEKSHGFHIALAHDATWMTAAVRDEVLFGMLDEDFRTHIDLHIAKDEPF</sequence>
<dbReference type="GeneID" id="89969776"/>
<comment type="caution">
    <text evidence="5">The sequence shown here is derived from an EMBL/GenBank/DDBJ whole genome shotgun (WGS) entry which is preliminary data.</text>
</comment>
<dbReference type="AlphaFoldDB" id="A0AAV9NGC8"/>
<evidence type="ECO:0000256" key="3">
    <source>
        <dbReference type="ARBA" id="ARBA00022801"/>
    </source>
</evidence>
<dbReference type="PANTHER" id="PTHR42978:SF4">
    <property type="entry name" value="METALLO-BETA-LACTAMASE DOMAIN-CONTAINING PROTEIN"/>
    <property type="match status" value="1"/>
</dbReference>
<accession>A0AAV9NGC8</accession>
<evidence type="ECO:0008006" key="7">
    <source>
        <dbReference type="Google" id="ProtNLM"/>
    </source>
</evidence>